<comment type="caution">
    <text evidence="2">The sequence shown here is derived from an EMBL/GenBank/DDBJ whole genome shotgun (WGS) entry which is preliminary data.</text>
</comment>
<feature type="region of interest" description="Disordered" evidence="1">
    <location>
        <begin position="107"/>
        <end position="127"/>
    </location>
</feature>
<organism evidence="2 3">
    <name type="scientific">Ficus carica</name>
    <name type="common">Common fig</name>
    <dbReference type="NCBI Taxonomy" id="3494"/>
    <lineage>
        <taxon>Eukaryota</taxon>
        <taxon>Viridiplantae</taxon>
        <taxon>Streptophyta</taxon>
        <taxon>Embryophyta</taxon>
        <taxon>Tracheophyta</taxon>
        <taxon>Spermatophyta</taxon>
        <taxon>Magnoliopsida</taxon>
        <taxon>eudicotyledons</taxon>
        <taxon>Gunneridae</taxon>
        <taxon>Pentapetalae</taxon>
        <taxon>rosids</taxon>
        <taxon>fabids</taxon>
        <taxon>Rosales</taxon>
        <taxon>Moraceae</taxon>
        <taxon>Ficeae</taxon>
        <taxon>Ficus</taxon>
    </lineage>
</organism>
<dbReference type="Proteomes" id="UP001187192">
    <property type="component" value="Unassembled WGS sequence"/>
</dbReference>
<evidence type="ECO:0000256" key="1">
    <source>
        <dbReference type="SAM" id="MobiDB-lite"/>
    </source>
</evidence>
<keyword evidence="3" id="KW-1185">Reference proteome</keyword>
<evidence type="ECO:0000313" key="3">
    <source>
        <dbReference type="Proteomes" id="UP001187192"/>
    </source>
</evidence>
<dbReference type="EMBL" id="BTGU01003580">
    <property type="protein sequence ID" value="GMN34276.1"/>
    <property type="molecule type" value="Genomic_DNA"/>
</dbReference>
<dbReference type="AlphaFoldDB" id="A0AA87ZYT4"/>
<evidence type="ECO:0000313" key="2">
    <source>
        <dbReference type="EMBL" id="GMN34276.1"/>
    </source>
</evidence>
<protein>
    <submittedName>
        <fullName evidence="2">Uncharacterized protein</fullName>
    </submittedName>
</protein>
<reference evidence="2" key="1">
    <citation type="submission" date="2023-07" db="EMBL/GenBank/DDBJ databases">
        <title>draft genome sequence of fig (Ficus carica).</title>
        <authorList>
            <person name="Takahashi T."/>
            <person name="Nishimura K."/>
        </authorList>
    </citation>
    <scope>NUCLEOTIDE SEQUENCE</scope>
</reference>
<gene>
    <name evidence="2" type="ORF">TIFTF001_044889</name>
</gene>
<name>A0AA87ZYT4_FICCA</name>
<sequence length="212" mass="23593">MRSVSTVCAVSFLSGLESRTSSSQSRPRHLFSDAINLPPHTSAISPLPLLHGVFQVDDDHIDVSIHHPNVSSSLHPKVEFITLHYGPPIVEGDSIFHNKPPLLKGTPSYSKSYWSPPPPLPKGRGEREMMSEAERDAFAKLSDEEVIAEHEKLFPPGKPMHPRENGRPVHMGMIDELSEVVEAQDGEVLALEKEVNNEKRVVILFNYVTPQI</sequence>
<proteinExistence type="predicted"/>
<accession>A0AA87ZYT4</accession>